<dbReference type="SUPFAM" id="SSF63380">
    <property type="entry name" value="Riboflavin synthase domain-like"/>
    <property type="match status" value="1"/>
</dbReference>
<dbReference type="InterPro" id="IPR007037">
    <property type="entry name" value="SIP_rossman_dom"/>
</dbReference>
<name>A0ABZ0SMZ6_9MICO</name>
<dbReference type="CDD" id="cd06193">
    <property type="entry name" value="siderophore_interacting"/>
    <property type="match status" value="1"/>
</dbReference>
<protein>
    <submittedName>
        <fullName evidence="2">Siderophore-interacting protein</fullName>
    </submittedName>
</protein>
<proteinExistence type="predicted"/>
<gene>
    <name evidence="2" type="ORF">SM116_00850</name>
</gene>
<keyword evidence="3" id="KW-1185">Reference proteome</keyword>
<evidence type="ECO:0000313" key="2">
    <source>
        <dbReference type="EMBL" id="WPR89865.1"/>
    </source>
</evidence>
<dbReference type="Gene3D" id="2.40.30.10">
    <property type="entry name" value="Translation factors"/>
    <property type="match status" value="1"/>
</dbReference>
<sequence length="266" mass="28520">MFERERTRHRFTARTATVSAVETVGAYVRVTLTGPDFADFASTGPTDHVRVFFPNPLTGELLAPVADEEEGVIRPDGPTFGRDFTPLNVRDTDGGRSFDLDVLRHPDPGPAAAWAEHAQVGDRLVVVGPRGSAGAPQDAERALLVVDGTSLPAASRFLDDLPESTSVDVLAFGDLTGDAAESYLASERAFAVFEAAGDLVTEARDLAPDAGTFVFAAGEASALTPLRRYLRRELGLSAAQVVMSGYWRRGVVAWDHHAPIDPYDPD</sequence>
<dbReference type="Pfam" id="PF04954">
    <property type="entry name" value="SIP"/>
    <property type="match status" value="1"/>
</dbReference>
<feature type="domain" description="FAD-binding FR-type" evidence="1">
    <location>
        <begin position="8"/>
        <end position="136"/>
    </location>
</feature>
<dbReference type="RefSeq" id="WP_320942579.1">
    <property type="nucleotide sequence ID" value="NZ_BAABEU010000003.1"/>
</dbReference>
<dbReference type="PROSITE" id="PS51384">
    <property type="entry name" value="FAD_FR"/>
    <property type="match status" value="1"/>
</dbReference>
<evidence type="ECO:0000259" key="1">
    <source>
        <dbReference type="PROSITE" id="PS51384"/>
    </source>
</evidence>
<dbReference type="InterPro" id="IPR017927">
    <property type="entry name" value="FAD-bd_FR_type"/>
</dbReference>
<dbReference type="Gene3D" id="3.40.50.80">
    <property type="entry name" value="Nucleotide-binding domain of ferredoxin-NADP reductase (FNR) module"/>
    <property type="match status" value="1"/>
</dbReference>
<dbReference type="InterPro" id="IPR013113">
    <property type="entry name" value="SIP_FAD-bd"/>
</dbReference>
<dbReference type="EMBL" id="CP139368">
    <property type="protein sequence ID" value="WPR89865.1"/>
    <property type="molecule type" value="Genomic_DNA"/>
</dbReference>
<evidence type="ECO:0000313" key="3">
    <source>
        <dbReference type="Proteomes" id="UP001323798"/>
    </source>
</evidence>
<reference evidence="2 3" key="1">
    <citation type="submission" date="2023-11" db="EMBL/GenBank/DDBJ databases">
        <title>Genome sequence of Microbacterium rhizosphaerae KACC 19337.</title>
        <authorList>
            <person name="Choi H."/>
            <person name="Kim S."/>
            <person name="Kim Y."/>
            <person name="Kwon S.-W."/>
            <person name="Heo J."/>
        </authorList>
    </citation>
    <scope>NUCLEOTIDE SEQUENCE [LARGE SCALE GENOMIC DNA]</scope>
    <source>
        <strain evidence="2 3">KACC 19337</strain>
    </source>
</reference>
<dbReference type="InterPro" id="IPR017938">
    <property type="entry name" value="Riboflavin_synthase-like_b-brl"/>
</dbReference>
<organism evidence="2 3">
    <name type="scientific">Microbacterium rhizosphaerae</name>
    <dbReference type="NCBI Taxonomy" id="1678237"/>
    <lineage>
        <taxon>Bacteria</taxon>
        <taxon>Bacillati</taxon>
        <taxon>Actinomycetota</taxon>
        <taxon>Actinomycetes</taxon>
        <taxon>Micrococcales</taxon>
        <taxon>Microbacteriaceae</taxon>
        <taxon>Microbacterium</taxon>
    </lineage>
</organism>
<dbReference type="PANTHER" id="PTHR30157:SF0">
    <property type="entry name" value="NADPH-DEPENDENT FERRIC-CHELATE REDUCTASE"/>
    <property type="match status" value="1"/>
</dbReference>
<dbReference type="Proteomes" id="UP001323798">
    <property type="component" value="Chromosome"/>
</dbReference>
<accession>A0ABZ0SMZ6</accession>
<dbReference type="InterPro" id="IPR039261">
    <property type="entry name" value="FNR_nucleotide-bd"/>
</dbReference>
<dbReference type="PANTHER" id="PTHR30157">
    <property type="entry name" value="FERRIC REDUCTASE, NADPH-DEPENDENT"/>
    <property type="match status" value="1"/>
</dbReference>
<dbReference type="InterPro" id="IPR039374">
    <property type="entry name" value="SIP_fam"/>
</dbReference>
<dbReference type="Pfam" id="PF08021">
    <property type="entry name" value="FAD_binding_9"/>
    <property type="match status" value="1"/>
</dbReference>